<name>A0A1I4LAK5_9BURK</name>
<dbReference type="AlphaFoldDB" id="A0A1I4LAK5"/>
<proteinExistence type="predicted"/>
<dbReference type="OrthoDB" id="9133137at2"/>
<keyword evidence="3" id="KW-1185">Reference proteome</keyword>
<reference evidence="2 3" key="1">
    <citation type="submission" date="2016-10" db="EMBL/GenBank/DDBJ databases">
        <authorList>
            <person name="de Groot N.N."/>
        </authorList>
    </citation>
    <scope>NUCLEOTIDE SEQUENCE [LARGE SCALE GENOMIC DNA]</scope>
    <source>
        <strain evidence="2 3">ATCC 43154</strain>
    </source>
</reference>
<dbReference type="STRING" id="758825.SAMN02982985_01837"/>
<dbReference type="SUPFAM" id="SSF53850">
    <property type="entry name" value="Periplasmic binding protein-like II"/>
    <property type="match status" value="1"/>
</dbReference>
<evidence type="ECO:0000313" key="3">
    <source>
        <dbReference type="Proteomes" id="UP000199470"/>
    </source>
</evidence>
<evidence type="ECO:0008006" key="4">
    <source>
        <dbReference type="Google" id="ProtNLM"/>
    </source>
</evidence>
<evidence type="ECO:0000256" key="1">
    <source>
        <dbReference type="SAM" id="SignalP"/>
    </source>
</evidence>
<dbReference type="Proteomes" id="UP000199470">
    <property type="component" value="Unassembled WGS sequence"/>
</dbReference>
<accession>A0A1I4LAK5</accession>
<feature type="signal peptide" evidence="1">
    <location>
        <begin position="1"/>
        <end position="18"/>
    </location>
</feature>
<dbReference type="EMBL" id="FOTW01000009">
    <property type="protein sequence ID" value="SFL87906.1"/>
    <property type="molecule type" value="Genomic_DNA"/>
</dbReference>
<keyword evidence="1" id="KW-0732">Signal</keyword>
<gene>
    <name evidence="2" type="ORF">SAMN02982985_01837</name>
</gene>
<sequence length="252" mass="27862">MKALVSAVLLTLPMAAFSQDAMVLCIEDQAAAPYTFPTRDGTMQVLIKMAAKQINQPVTFKIQPWKRCIEDVRGGTLNGLLNAGYTPFHADYAAFPMSGGKANTAQSLARMDIMAYRMKGSKAGWDGSKFSNVAKPVLIPSGFATISDQLKSLNVSYDDNTKEPLRNFYKMIAGQGEVILGFDVEMNALIAGRKDIDDKVEMIPTKFMTADFYVPFNKAYYAAHKEQVDALWTAIGKTRKSKEYLDAIKDIK</sequence>
<organism evidence="2 3">
    <name type="scientific">Rugamonas rubra</name>
    <dbReference type="NCBI Taxonomy" id="758825"/>
    <lineage>
        <taxon>Bacteria</taxon>
        <taxon>Pseudomonadati</taxon>
        <taxon>Pseudomonadota</taxon>
        <taxon>Betaproteobacteria</taxon>
        <taxon>Burkholderiales</taxon>
        <taxon>Oxalobacteraceae</taxon>
        <taxon>Telluria group</taxon>
        <taxon>Rugamonas</taxon>
    </lineage>
</organism>
<evidence type="ECO:0000313" key="2">
    <source>
        <dbReference type="EMBL" id="SFL87906.1"/>
    </source>
</evidence>
<protein>
    <recommendedName>
        <fullName evidence="4">Polar amino acid transport system substrate-binding protein</fullName>
    </recommendedName>
</protein>
<dbReference type="RefSeq" id="WP_139236370.1">
    <property type="nucleotide sequence ID" value="NZ_FOTW01000009.1"/>
</dbReference>
<feature type="chain" id="PRO_5011584070" description="Polar amino acid transport system substrate-binding protein" evidence="1">
    <location>
        <begin position="19"/>
        <end position="252"/>
    </location>
</feature>